<dbReference type="PANTHER" id="PTHR22773">
    <property type="entry name" value="NADH DEHYDROGENASE"/>
    <property type="match status" value="1"/>
</dbReference>
<protein>
    <submittedName>
        <fullName evidence="7">NADH dehydrogenase subunit 2</fullName>
    </submittedName>
</protein>
<feature type="transmembrane region" description="Helical" evidence="5">
    <location>
        <begin position="334"/>
        <end position="355"/>
    </location>
</feature>
<dbReference type="GO" id="GO:0042773">
    <property type="term" value="P:ATP synthesis coupled electron transport"/>
    <property type="evidence" value="ECO:0007669"/>
    <property type="project" value="InterPro"/>
</dbReference>
<dbReference type="InterPro" id="IPR001750">
    <property type="entry name" value="ND/Mrp_TM"/>
</dbReference>
<evidence type="ECO:0000256" key="1">
    <source>
        <dbReference type="ARBA" id="ARBA00004141"/>
    </source>
</evidence>
<feature type="transmembrane region" description="Helical" evidence="5">
    <location>
        <begin position="112"/>
        <end position="129"/>
    </location>
</feature>
<feature type="transmembrane region" description="Helical" evidence="5">
    <location>
        <begin position="465"/>
        <end position="493"/>
    </location>
</feature>
<feature type="transmembrane region" description="Helical" evidence="5">
    <location>
        <begin position="209"/>
        <end position="229"/>
    </location>
</feature>
<evidence type="ECO:0000313" key="7">
    <source>
        <dbReference type="EMBL" id="AGW30468.1"/>
    </source>
</evidence>
<name>A0A0A6ZJS8_GELEL</name>
<keyword evidence="3 5" id="KW-1133">Transmembrane helix</keyword>
<dbReference type="GO" id="GO:0008137">
    <property type="term" value="F:NADH dehydrogenase (ubiquinone) activity"/>
    <property type="evidence" value="ECO:0007669"/>
    <property type="project" value="InterPro"/>
</dbReference>
<evidence type="ECO:0000256" key="5">
    <source>
        <dbReference type="SAM" id="Phobius"/>
    </source>
</evidence>
<dbReference type="GO" id="GO:0016020">
    <property type="term" value="C:membrane"/>
    <property type="evidence" value="ECO:0007669"/>
    <property type="project" value="UniProtKB-SubCell"/>
</dbReference>
<dbReference type="AlphaFoldDB" id="A0A0A6ZJS8"/>
<dbReference type="HAMAP" id="MF_00445">
    <property type="entry name" value="NDH1_NuoN_1"/>
    <property type="match status" value="1"/>
</dbReference>
<dbReference type="InterPro" id="IPR010096">
    <property type="entry name" value="NADH-Q_OxRdtase_suN/2"/>
</dbReference>
<feature type="transmembrane region" description="Helical" evidence="5">
    <location>
        <begin position="53"/>
        <end position="72"/>
    </location>
</feature>
<feature type="transmembrane region" description="Helical" evidence="5">
    <location>
        <begin position="84"/>
        <end position="105"/>
    </location>
</feature>
<dbReference type="EMBL" id="KF290995">
    <property type="protein sequence ID" value="AGW30468.1"/>
    <property type="molecule type" value="Genomic_DNA"/>
</dbReference>
<comment type="subcellular location">
    <subcellularLocation>
        <location evidence="1">Membrane</location>
        <topology evidence="1">Multi-pass membrane protein</topology>
    </subcellularLocation>
</comment>
<evidence type="ECO:0000256" key="2">
    <source>
        <dbReference type="ARBA" id="ARBA00022692"/>
    </source>
</evidence>
<feature type="transmembrane region" description="Helical" evidence="5">
    <location>
        <begin position="249"/>
        <end position="275"/>
    </location>
</feature>
<dbReference type="Pfam" id="PF00361">
    <property type="entry name" value="Proton_antipo_M"/>
    <property type="match status" value="1"/>
</dbReference>
<organism evidence="7">
    <name type="scientific">Gelidium elegans</name>
    <name type="common">Red alga</name>
    <dbReference type="NCBI Taxonomy" id="37200"/>
    <lineage>
        <taxon>Eukaryota</taxon>
        <taxon>Rhodophyta</taxon>
        <taxon>Florideophyceae</taxon>
        <taxon>Rhodymeniophycidae</taxon>
        <taxon>Gelidiales</taxon>
        <taxon>Gelidiaceae</taxon>
        <taxon>Gelidium</taxon>
    </lineage>
</organism>
<feature type="transmembrane region" description="Helical" evidence="5">
    <location>
        <begin position="166"/>
        <end position="189"/>
    </location>
</feature>
<sequence>MNYILYDLYSILLEIYILLNIVVLLIYGVFFSSVIAAGFPILSTNLSRLSIQILLLSFFLTISQEFISLLSWNNFLISDNFSYGAQLIILLVVISWLFLIFLYSFQQKIISFEFWILILLAVISMLLIVRAYDLLSIYLTLELQALIFYILASFKRTSEFSTEAGLKYFVLGAFASALLLFGSSLIYGLTGISNLNDFSKLFTGFFIDYSFVSTGVKVGLTFIIVALLFKITASPFHMWAPDVYEGSMITITAFFSTIPKLTAFSVLFRLLFFSFFDYIDWWSLIILPCIVLSLTVGTLGAFTQAKWKRFMAYSSINHIGFLLLGLMAGTTLGIFSTLFYLLIYLVTTMGTFGFIMSLKQYRYPKVYQVRYLNDLVMLSTTNPVLATTILIFLFSMAGIPPLAGFFSKWFVLLIAIQNNSIGISVIAISMSCIACFYYIRLVKSVYFDKKIYWPILLKVDKSTSLILGLSTVILIGLCLDLELITSISTFMSIL</sequence>
<reference evidence="7" key="1">
    <citation type="submission" date="2013-06" db="EMBL/GenBank/DDBJ databases">
        <title>Complete mitochondrion genomes reveal florideophycean red algal diversity.</title>
        <authorList>
            <person name="Yang E.C."/>
            <person name="Kim K.M."/>
            <person name="Boo S.M."/>
            <person name="Yoon H.S."/>
        </authorList>
    </citation>
    <scope>NUCLEOTIDE SEQUENCE</scope>
</reference>
<feature type="transmembrane region" description="Helical" evidence="5">
    <location>
        <begin position="375"/>
        <end position="397"/>
    </location>
</feature>
<feature type="transmembrane region" description="Helical" evidence="5">
    <location>
        <begin position="310"/>
        <end position="328"/>
    </location>
</feature>
<feature type="transmembrane region" description="Helical" evidence="5">
    <location>
        <begin position="281"/>
        <end position="303"/>
    </location>
</feature>
<dbReference type="RefSeq" id="YP_009114029.1">
    <property type="nucleotide sequence ID" value="NC_026053.1"/>
</dbReference>
<evidence type="ECO:0000256" key="3">
    <source>
        <dbReference type="ARBA" id="ARBA00022989"/>
    </source>
</evidence>
<feature type="transmembrane region" description="Helical" evidence="5">
    <location>
        <begin position="15"/>
        <end position="41"/>
    </location>
</feature>
<keyword evidence="2 5" id="KW-0812">Transmembrane</keyword>
<proteinExistence type="inferred from homology"/>
<feature type="transmembrane region" description="Helical" evidence="5">
    <location>
        <begin position="135"/>
        <end position="154"/>
    </location>
</feature>
<accession>A0A0A6ZJS8</accession>
<feature type="domain" description="NADH:quinone oxidoreductase/Mrp antiporter transmembrane" evidence="6">
    <location>
        <begin position="131"/>
        <end position="433"/>
    </location>
</feature>
<gene>
    <name evidence="7" type="primary">nad2</name>
    <name evidence="7" type="ORF">Geli.eleg.mt.27</name>
</gene>
<geneLocation type="mitochondrion" evidence="7"/>
<keyword evidence="4 5" id="KW-0472">Membrane</keyword>
<feature type="transmembrane region" description="Helical" evidence="5">
    <location>
        <begin position="409"/>
        <end position="439"/>
    </location>
</feature>
<evidence type="ECO:0000256" key="4">
    <source>
        <dbReference type="ARBA" id="ARBA00023136"/>
    </source>
</evidence>
<evidence type="ECO:0000259" key="6">
    <source>
        <dbReference type="Pfam" id="PF00361"/>
    </source>
</evidence>
<dbReference type="GeneID" id="22834519"/>
<dbReference type="NCBIfam" id="TIGR01770">
    <property type="entry name" value="NDH_I_N"/>
    <property type="match status" value="1"/>
</dbReference>
<keyword evidence="7" id="KW-0496">Mitochondrion</keyword>